<dbReference type="EMBL" id="AP022582">
    <property type="protein sequence ID" value="BBY01132.1"/>
    <property type="molecule type" value="Genomic_DNA"/>
</dbReference>
<dbReference type="Proteomes" id="UP000466632">
    <property type="component" value="Chromosome"/>
</dbReference>
<sequence>MAHPLWSRSALELQCGQAHPLSNAGRWTQHIRWDSKLRESTQIVHRAIVRALVVPAGMSSRAQSATGRRGGDARQKPENASQFKGFLGQQKRMVRIPPAPVLENVSVKRRLKQVRPDTNCR</sequence>
<keyword evidence="3" id="KW-1185">Reference proteome</keyword>
<feature type="region of interest" description="Disordered" evidence="1">
    <location>
        <begin position="59"/>
        <end position="79"/>
    </location>
</feature>
<evidence type="ECO:0000313" key="3">
    <source>
        <dbReference type="Proteomes" id="UP000466632"/>
    </source>
</evidence>
<evidence type="ECO:0000313" key="2">
    <source>
        <dbReference type="EMBL" id="BBY01132.1"/>
    </source>
</evidence>
<evidence type="ECO:0000256" key="1">
    <source>
        <dbReference type="SAM" id="MobiDB-lite"/>
    </source>
</evidence>
<reference evidence="2 3" key="1">
    <citation type="journal article" date="2019" name="Emerg. Microbes Infect.">
        <title>Comprehensive subspecies identification of 175 nontuberculous mycobacteria species based on 7547 genomic profiles.</title>
        <authorList>
            <person name="Matsumoto Y."/>
            <person name="Kinjo T."/>
            <person name="Motooka D."/>
            <person name="Nabeya D."/>
            <person name="Jung N."/>
            <person name="Uechi K."/>
            <person name="Horii T."/>
            <person name="Iida T."/>
            <person name="Fujita J."/>
            <person name="Nakamura S."/>
        </authorList>
    </citation>
    <scope>NUCLEOTIDE SEQUENCE [LARGE SCALE GENOMIC DNA]</scope>
    <source>
        <strain evidence="2 3">JCM 16018</strain>
    </source>
</reference>
<gene>
    <name evidence="2" type="ORF">MSEO_16310</name>
</gene>
<accession>A0A7I7NZ92</accession>
<dbReference type="AlphaFoldDB" id="A0A7I7NZ92"/>
<dbReference type="KEGG" id="mseo:MSEO_16310"/>
<proteinExistence type="predicted"/>
<organism evidence="2 3">
    <name type="scientific">Mycobacterium seoulense</name>
    <dbReference type="NCBI Taxonomy" id="386911"/>
    <lineage>
        <taxon>Bacteria</taxon>
        <taxon>Bacillati</taxon>
        <taxon>Actinomycetota</taxon>
        <taxon>Actinomycetes</taxon>
        <taxon>Mycobacteriales</taxon>
        <taxon>Mycobacteriaceae</taxon>
        <taxon>Mycobacterium</taxon>
    </lineage>
</organism>
<name>A0A7I7NZ92_9MYCO</name>
<protein>
    <submittedName>
        <fullName evidence="2">Uncharacterized protein</fullName>
    </submittedName>
</protein>